<dbReference type="InterPro" id="IPR050093">
    <property type="entry name" value="ABC_SmlMolc_Importer"/>
</dbReference>
<evidence type="ECO:0000256" key="7">
    <source>
        <dbReference type="ARBA" id="ARBA00023136"/>
    </source>
</evidence>
<dbReference type="PANTHER" id="PTHR42781">
    <property type="entry name" value="SPERMIDINE/PUTRESCINE IMPORT ATP-BINDING PROTEIN POTA"/>
    <property type="match status" value="1"/>
</dbReference>
<evidence type="ECO:0000256" key="4">
    <source>
        <dbReference type="ARBA" id="ARBA00022840"/>
    </source>
</evidence>
<proteinExistence type="predicted"/>
<feature type="domain" description="ABC transporter" evidence="8">
    <location>
        <begin position="3"/>
        <end position="237"/>
    </location>
</feature>
<keyword evidence="5" id="KW-1278">Translocase</keyword>
<evidence type="ECO:0000256" key="3">
    <source>
        <dbReference type="ARBA" id="ARBA00022741"/>
    </source>
</evidence>
<dbReference type="InterPro" id="IPR003593">
    <property type="entry name" value="AAA+_ATPase"/>
</dbReference>
<keyword evidence="6" id="KW-0764">Sulfate transport</keyword>
<evidence type="ECO:0000256" key="2">
    <source>
        <dbReference type="ARBA" id="ARBA00022475"/>
    </source>
</evidence>
<keyword evidence="10" id="KW-1185">Reference proteome</keyword>
<reference evidence="9 10" key="1">
    <citation type="submission" date="2016-10" db="EMBL/GenBank/DDBJ databases">
        <authorList>
            <person name="Varghese N."/>
            <person name="Submissions S."/>
        </authorList>
    </citation>
    <scope>NUCLEOTIDE SEQUENCE [LARGE SCALE GENOMIC DNA]</scope>
    <source>
        <strain evidence="9 10">CIP 109853</strain>
    </source>
</reference>
<evidence type="ECO:0000256" key="1">
    <source>
        <dbReference type="ARBA" id="ARBA00022448"/>
    </source>
</evidence>
<keyword evidence="3" id="KW-0547">Nucleotide-binding</keyword>
<keyword evidence="2" id="KW-1003">Cell membrane</keyword>
<dbReference type="InterPro" id="IPR027417">
    <property type="entry name" value="P-loop_NTPase"/>
</dbReference>
<dbReference type="PANTHER" id="PTHR42781:SF4">
    <property type="entry name" value="SPERMIDINE_PUTRESCINE IMPORT ATP-BINDING PROTEIN POTA"/>
    <property type="match status" value="1"/>
</dbReference>
<dbReference type="SMART" id="SM00382">
    <property type="entry name" value="AAA"/>
    <property type="match status" value="1"/>
</dbReference>
<dbReference type="PROSITE" id="PS00211">
    <property type="entry name" value="ABC_TRANSPORTER_1"/>
    <property type="match status" value="1"/>
</dbReference>
<evidence type="ECO:0000313" key="9">
    <source>
        <dbReference type="EMBL" id="SER37318.1"/>
    </source>
</evidence>
<evidence type="ECO:0000313" key="10">
    <source>
        <dbReference type="Proteomes" id="UP000198512"/>
    </source>
</evidence>
<gene>
    <name evidence="9" type="ORF">SAMN05216600_12529</name>
</gene>
<protein>
    <submittedName>
        <fullName evidence="9">Sulfate transport system ATP-binding protein</fullName>
    </submittedName>
</protein>
<dbReference type="InterPro" id="IPR008995">
    <property type="entry name" value="Mo/tungstate-bd_C_term_dom"/>
</dbReference>
<dbReference type="Gene3D" id="3.40.50.300">
    <property type="entry name" value="P-loop containing nucleotide triphosphate hydrolases"/>
    <property type="match status" value="1"/>
</dbReference>
<name>A0ABY1BQC9_9PSED</name>
<dbReference type="Pfam" id="PF00005">
    <property type="entry name" value="ABC_tran"/>
    <property type="match status" value="1"/>
</dbReference>
<dbReference type="InterPro" id="IPR005666">
    <property type="entry name" value="Sulph_transpt1"/>
</dbReference>
<evidence type="ECO:0000256" key="6">
    <source>
        <dbReference type="ARBA" id="ARBA00023032"/>
    </source>
</evidence>
<dbReference type="Proteomes" id="UP000198512">
    <property type="component" value="Unassembled WGS sequence"/>
</dbReference>
<dbReference type="InterPro" id="IPR024765">
    <property type="entry name" value="TOBE-like"/>
</dbReference>
<sequence>MSIEVQGINKHFGQFKALTDINLNINSGELVALLGPSGCGKTTLLRIIAGLETPDSGNIVFHGEDVSEHDVRERKVGFVFQHYALFRHMTVFENVAFGLRMKPKGERPNENTIKKKVHDLLDLVQLDWLADRYPEQLSGGQRQRIALARALAVEPKVLLLDEPFGALDAKVRKELRRWLARLHEEVHLTSVFVTHDQEEAMEVADRIVVMNKGVVEQIGSPAEVYEQPSSDFVYHFLGDANRLYVGGDHHVLFRPHEIHLSLQPDAEHRAGEVRDIRPLGAITRVTLKVEGQDELIEAEVAKDHVSLDQLARGTTLYFKPKAGHPAP</sequence>
<dbReference type="SUPFAM" id="SSF52540">
    <property type="entry name" value="P-loop containing nucleoside triphosphate hydrolases"/>
    <property type="match status" value="1"/>
</dbReference>
<dbReference type="RefSeq" id="WP_069521381.1">
    <property type="nucleotide sequence ID" value="NZ_FOFP01000025.1"/>
</dbReference>
<dbReference type="PROSITE" id="PS50893">
    <property type="entry name" value="ABC_TRANSPORTER_2"/>
    <property type="match status" value="1"/>
</dbReference>
<dbReference type="NCBIfam" id="TIGR00968">
    <property type="entry name" value="3a0106s01"/>
    <property type="match status" value="1"/>
</dbReference>
<dbReference type="GO" id="GO:0005524">
    <property type="term" value="F:ATP binding"/>
    <property type="evidence" value="ECO:0007669"/>
    <property type="project" value="UniProtKB-KW"/>
</dbReference>
<dbReference type="InterPro" id="IPR003439">
    <property type="entry name" value="ABC_transporter-like_ATP-bd"/>
</dbReference>
<accession>A0ABY1BQC9</accession>
<dbReference type="InterPro" id="IPR017871">
    <property type="entry name" value="ABC_transporter-like_CS"/>
</dbReference>
<dbReference type="SUPFAM" id="SSF50331">
    <property type="entry name" value="MOP-like"/>
    <property type="match status" value="1"/>
</dbReference>
<evidence type="ECO:0000256" key="5">
    <source>
        <dbReference type="ARBA" id="ARBA00022967"/>
    </source>
</evidence>
<dbReference type="EMBL" id="FOFP01000025">
    <property type="protein sequence ID" value="SER37318.1"/>
    <property type="molecule type" value="Genomic_DNA"/>
</dbReference>
<evidence type="ECO:0000259" key="8">
    <source>
        <dbReference type="PROSITE" id="PS50893"/>
    </source>
</evidence>
<keyword evidence="7" id="KW-0472">Membrane</keyword>
<dbReference type="Pfam" id="PF12857">
    <property type="entry name" value="TOBE_3"/>
    <property type="match status" value="1"/>
</dbReference>
<dbReference type="CDD" id="cd03296">
    <property type="entry name" value="ABC_CysA_sulfate_importer"/>
    <property type="match status" value="1"/>
</dbReference>
<keyword evidence="4 9" id="KW-0067">ATP-binding</keyword>
<comment type="caution">
    <text evidence="9">The sequence shown here is derived from an EMBL/GenBank/DDBJ whole genome shotgun (WGS) entry which is preliminary data.</text>
</comment>
<keyword evidence="1" id="KW-0813">Transport</keyword>
<organism evidence="9 10">
    <name type="scientific">Pseudomonas cuatrocienegasensis</name>
    <dbReference type="NCBI Taxonomy" id="543360"/>
    <lineage>
        <taxon>Bacteria</taxon>
        <taxon>Pseudomonadati</taxon>
        <taxon>Pseudomonadota</taxon>
        <taxon>Gammaproteobacteria</taxon>
        <taxon>Pseudomonadales</taxon>
        <taxon>Pseudomonadaceae</taxon>
        <taxon>Pseudomonas</taxon>
    </lineage>
</organism>